<accession>A0A9E7ZWH1</accession>
<dbReference type="AlphaFoldDB" id="A0A9E7ZWH1"/>
<sequence>MNPASTSPQNLIGLYSAWRLDDEALGDPTERAPDFHVEMRLARFHIEPSALLKSSARMARREAFPLDGIEAEELGTHFVDDAIAAYIDSLYEWLDLPPTGDLTFAKRMDNRFETLGRTRFVTEPADLAATLKRHGLPEGWAADRGSEAWAPAPHRGPSFEEFAERLRAFDREHRAQEAKRNRRRGGFEL</sequence>
<proteinExistence type="predicted"/>
<name>A0A9E7ZWH1_9HYPH</name>
<gene>
    <name evidence="1" type="ORF">NWE54_00415</name>
</gene>
<dbReference type="EMBL" id="CP102774">
    <property type="protein sequence ID" value="UZF87301.1"/>
    <property type="molecule type" value="Genomic_DNA"/>
</dbReference>
<evidence type="ECO:0000313" key="1">
    <source>
        <dbReference type="EMBL" id="UZF87301.1"/>
    </source>
</evidence>
<organism evidence="1">
    <name type="scientific">Bosea sp. NBC_00436</name>
    <dbReference type="NCBI Taxonomy" id="2969620"/>
    <lineage>
        <taxon>Bacteria</taxon>
        <taxon>Pseudomonadati</taxon>
        <taxon>Pseudomonadota</taxon>
        <taxon>Alphaproteobacteria</taxon>
        <taxon>Hyphomicrobiales</taxon>
        <taxon>Boseaceae</taxon>
        <taxon>Bosea</taxon>
    </lineage>
</organism>
<protein>
    <submittedName>
        <fullName evidence="1">Uncharacterized protein</fullName>
    </submittedName>
</protein>
<reference evidence="1" key="1">
    <citation type="submission" date="2022-08" db="EMBL/GenBank/DDBJ databases">
        <title>Complete Genome Sequences of 2 Bosea sp. soil isolates.</title>
        <authorList>
            <person name="Alvarez Arevalo M."/>
            <person name="Sterndorff E.B."/>
            <person name="Faurdal D."/>
            <person name="Joergensen T.S."/>
            <person name="Weber T."/>
        </authorList>
    </citation>
    <scope>NUCLEOTIDE SEQUENCE</scope>
    <source>
        <strain evidence="1">NBC_00436</strain>
    </source>
</reference>